<keyword evidence="3" id="KW-0788">Thiol protease</keyword>
<evidence type="ECO:0000256" key="3">
    <source>
        <dbReference type="RuleBase" id="RU367104"/>
    </source>
</evidence>
<dbReference type="eggNOG" id="KOG3288">
    <property type="taxonomic scope" value="Eukaryota"/>
</dbReference>
<dbReference type="FunFam" id="3.90.70.80:FF:000021">
    <property type="entry name" value="Ubiquitin thioesterase OTU1"/>
    <property type="match status" value="1"/>
</dbReference>
<dbReference type="Gene3D" id="3.90.70.80">
    <property type="match status" value="1"/>
</dbReference>
<comment type="function">
    <text evidence="3">Hydrolase that can remove conjugated ubiquitin from proteins and may therefore play an important regulatory role at the level of protein turnover by preventing degradation.</text>
</comment>
<dbReference type="PANTHER" id="PTHR13312:SF0">
    <property type="entry name" value="UBIQUITIN THIOESTERASE OTU1"/>
    <property type="match status" value="1"/>
</dbReference>
<dbReference type="GeneID" id="5655907"/>
<dbReference type="GO" id="GO:0030968">
    <property type="term" value="P:endoplasmic reticulum unfolded protein response"/>
    <property type="evidence" value="ECO:0000318"/>
    <property type="project" value="GO_Central"/>
</dbReference>
<evidence type="ECO:0000313" key="7">
    <source>
        <dbReference type="Proteomes" id="UP000000542"/>
    </source>
</evidence>
<feature type="domain" description="OTU" evidence="5">
    <location>
        <begin position="218"/>
        <end position="341"/>
    </location>
</feature>
<keyword evidence="4" id="KW-0732">Signal</keyword>
<dbReference type="AlphaFoldDB" id="Q4Q0F8"/>
<protein>
    <recommendedName>
        <fullName evidence="3">Ubiquitin thioesterase OTU</fullName>
        <ecNumber evidence="3">3.4.19.12</ecNumber>
    </recommendedName>
</protein>
<dbReference type="GO" id="GO:0004843">
    <property type="term" value="F:cysteine-type deubiquitinase activity"/>
    <property type="evidence" value="ECO:0000318"/>
    <property type="project" value="GO_Central"/>
</dbReference>
<dbReference type="Gene3D" id="3.10.20.90">
    <property type="entry name" value="Phosphatidylinositol 3-kinase Catalytic Subunit, Chain A, domain 1"/>
    <property type="match status" value="1"/>
</dbReference>
<dbReference type="STRING" id="5664.Q4Q0F8"/>
<accession>Q4Q0F8</accession>
<evidence type="ECO:0000259" key="5">
    <source>
        <dbReference type="PROSITE" id="PS50802"/>
    </source>
</evidence>
<comment type="subcellular location">
    <subcellularLocation>
        <location evidence="3">Cytoplasm</location>
    </subcellularLocation>
</comment>
<evidence type="ECO:0000256" key="2">
    <source>
        <dbReference type="ARBA" id="ARBA00022801"/>
    </source>
</evidence>
<dbReference type="Proteomes" id="UP000000542">
    <property type="component" value="Chromosome 36"/>
</dbReference>
<dbReference type="RefSeq" id="XP_001687190.1">
    <property type="nucleotide sequence ID" value="XM_001687138.1"/>
</dbReference>
<keyword evidence="7" id="KW-1185">Reference proteome</keyword>
<keyword evidence="2 3" id="KW-0378">Hydrolase</keyword>
<dbReference type="VEuPathDB" id="TriTrypDB:LmjF.36.6020"/>
<sequence length="384" mass="42879">MGWTAHTHTHTLYLKIFVLYWSVSRARATTTSSRLSRTSSHCDVCSRAHTECCVPVCALFTLLFRFCIHRKASVPQPLSASTCGSCVPTVEPPFLVFAHRPTSHTHRQTERHLPCIMSISVRIRTPKSSTPEQVELNSSGTWGEAAVLLSRKSEVALERLRVLAGFPPKAVDLAADSPLSALKLRANDMLIVQEGEAKVQLGNTGERYVPPAPERAHLTRRRCPADNSCLFHACAYVLRDKSRTEGPQLRQECVQAVLDHPEMFNVNTLGMDPLAYASWLSQKDTWGGAIELEILSFLYKTEMFALDLQSVTVQRFGTGLGYTVRAFLVYTGNHYDCIAMNPVYNSASEREDQTLFSSRDENVLVRAKRFVAEEGQKMKEGKAT</sequence>
<gene>
    <name evidence="6" type="ORF">LMJF_36_6020</name>
</gene>
<dbReference type="FunCoup" id="Q4Q0F8">
    <property type="interactions" value="134"/>
</dbReference>
<evidence type="ECO:0000256" key="1">
    <source>
        <dbReference type="ARBA" id="ARBA00000707"/>
    </source>
</evidence>
<keyword evidence="3" id="KW-0963">Cytoplasm</keyword>
<dbReference type="EMBL" id="FR796432">
    <property type="protein sequence ID" value="CAJ09577.1"/>
    <property type="molecule type" value="Genomic_DNA"/>
</dbReference>
<dbReference type="VEuPathDB" id="TriTrypDB:LMJSD75_360073000"/>
<dbReference type="GO" id="GO:0036503">
    <property type="term" value="P:ERAD pathway"/>
    <property type="evidence" value="ECO:0000318"/>
    <property type="project" value="GO_Central"/>
</dbReference>
<dbReference type="InParanoid" id="Q4Q0F8"/>
<evidence type="ECO:0000313" key="6">
    <source>
        <dbReference type="EMBL" id="CAJ09577.1"/>
    </source>
</evidence>
<organism evidence="6 7">
    <name type="scientific">Leishmania major</name>
    <dbReference type="NCBI Taxonomy" id="5664"/>
    <lineage>
        <taxon>Eukaryota</taxon>
        <taxon>Discoba</taxon>
        <taxon>Euglenozoa</taxon>
        <taxon>Kinetoplastea</taxon>
        <taxon>Metakinetoplastina</taxon>
        <taxon>Trypanosomatida</taxon>
        <taxon>Trypanosomatidae</taxon>
        <taxon>Leishmaniinae</taxon>
        <taxon>Leishmania</taxon>
    </lineage>
</organism>
<dbReference type="PANTHER" id="PTHR13312">
    <property type="entry name" value="HIV-INDUCED PROTEIN-7-LIKE PROTEASE"/>
    <property type="match status" value="1"/>
</dbReference>
<dbReference type="MEROPS" id="C85.007"/>
<dbReference type="VEuPathDB" id="TriTrypDB:LMJLV39_360073000"/>
<evidence type="ECO:0000256" key="4">
    <source>
        <dbReference type="SAM" id="SignalP"/>
    </source>
</evidence>
<proteinExistence type="predicted"/>
<feature type="chain" id="PRO_5004241705" description="Ubiquitin thioesterase OTU" evidence="4">
    <location>
        <begin position="29"/>
        <end position="384"/>
    </location>
</feature>
<dbReference type="CDD" id="cd22745">
    <property type="entry name" value="OTU_OTU1"/>
    <property type="match status" value="1"/>
</dbReference>
<dbReference type="Pfam" id="PF02338">
    <property type="entry name" value="OTU"/>
    <property type="match status" value="1"/>
</dbReference>
<dbReference type="PROSITE" id="PS50802">
    <property type="entry name" value="OTU"/>
    <property type="match status" value="1"/>
</dbReference>
<name>Q4Q0F8_LEIMA</name>
<reference evidence="6 7" key="2">
    <citation type="journal article" date="2011" name="Genome Res.">
        <title>Chromosome and gene copy number variation allow major structural change between species and strains of Leishmania.</title>
        <authorList>
            <person name="Rogers M.B."/>
            <person name="Hilley J.D."/>
            <person name="Dickens N.J."/>
            <person name="Wilkes J."/>
            <person name="Bates P.A."/>
            <person name="Depledge D.P."/>
            <person name="Harris D."/>
            <person name="Her Y."/>
            <person name="Herzyk P."/>
            <person name="Imamura H."/>
            <person name="Otto T.D."/>
            <person name="Sanders M."/>
            <person name="Seeger K."/>
            <person name="Dujardin J.C."/>
            <person name="Berriman M."/>
            <person name="Smith D.F."/>
            <person name="Hertz-Fowler C."/>
            <person name="Mottram J.C."/>
        </authorList>
    </citation>
    <scope>NUCLEOTIDE SEQUENCE [LARGE SCALE GENOMIC DNA]</scope>
    <source>
        <strain evidence="7">MHOM/IL/81/Friedlin</strain>
    </source>
</reference>
<dbReference type="VEuPathDB" id="TriTrypDB:LMJFC_360078600"/>
<feature type="signal peptide" evidence="4">
    <location>
        <begin position="1"/>
        <end position="28"/>
    </location>
</feature>
<keyword evidence="3" id="KW-0833">Ubl conjugation pathway</keyword>
<reference evidence="6 7" key="1">
    <citation type="journal article" date="2005" name="Science">
        <title>The genome of the kinetoplastid parasite, Leishmania major.</title>
        <authorList>
            <person name="Ivens A.C."/>
            <person name="Peacock C.S."/>
            <person name="Worthey E.A."/>
            <person name="Murphy L."/>
            <person name="Aggarwal G."/>
            <person name="Berriman M."/>
            <person name="Sisk E."/>
            <person name="Rajandream M.A."/>
            <person name="Adlem E."/>
            <person name="Aert R."/>
            <person name="Anupama A."/>
            <person name="Apostolou Z."/>
            <person name="Attipoe P."/>
            <person name="Bason N."/>
            <person name="Bauser C."/>
            <person name="Beck A."/>
            <person name="Beverley S.M."/>
            <person name="Bianchettin G."/>
            <person name="Borzym K."/>
            <person name="Bothe G."/>
            <person name="Bruschi C.V."/>
            <person name="Collins M."/>
            <person name="Cadag E."/>
            <person name="Ciarloni L."/>
            <person name="Clayton C."/>
            <person name="Coulson R.M."/>
            <person name="Cronin A."/>
            <person name="Cruz A.K."/>
            <person name="Davies R.M."/>
            <person name="De Gaudenzi J."/>
            <person name="Dobson D.E."/>
            <person name="Duesterhoeft A."/>
            <person name="Fazelina G."/>
            <person name="Fosker N."/>
            <person name="Frasch A.C."/>
            <person name="Fraser A."/>
            <person name="Fuchs M."/>
            <person name="Gabel C."/>
            <person name="Goble A."/>
            <person name="Goffeau A."/>
            <person name="Harris D."/>
            <person name="Hertz-Fowler C."/>
            <person name="Hilbert H."/>
            <person name="Horn D."/>
            <person name="Huang Y."/>
            <person name="Klages S."/>
            <person name="Knights A."/>
            <person name="Kube M."/>
            <person name="Larke N."/>
            <person name="Litvin L."/>
            <person name="Lord A."/>
            <person name="Louie T."/>
            <person name="Marra M."/>
            <person name="Masuy D."/>
            <person name="Matthews K."/>
            <person name="Michaeli S."/>
            <person name="Mottram J.C."/>
            <person name="Muller-Auer S."/>
            <person name="Munden H."/>
            <person name="Nelson S."/>
            <person name="Norbertczak H."/>
            <person name="Oliver K."/>
            <person name="O'neil S."/>
            <person name="Pentony M."/>
            <person name="Pohl T.M."/>
            <person name="Price C."/>
            <person name="Purnelle B."/>
            <person name="Quail M.A."/>
            <person name="Rabbinowitsch E."/>
            <person name="Reinhardt R."/>
            <person name="Rieger M."/>
            <person name="Rinta J."/>
            <person name="Robben J."/>
            <person name="Robertson L."/>
            <person name="Ruiz J.C."/>
            <person name="Rutter S."/>
            <person name="Saunders D."/>
            <person name="Schafer M."/>
            <person name="Schein J."/>
            <person name="Schwartz D.C."/>
            <person name="Seeger K."/>
            <person name="Seyler A."/>
            <person name="Sharp S."/>
            <person name="Shin H."/>
            <person name="Sivam D."/>
            <person name="Squares R."/>
            <person name="Squares S."/>
            <person name="Tosato V."/>
            <person name="Vogt C."/>
            <person name="Volckaert G."/>
            <person name="Wambutt R."/>
            <person name="Warren T."/>
            <person name="Wedler H."/>
            <person name="Woodward J."/>
            <person name="Zhou S."/>
            <person name="Zimmermann W."/>
            <person name="Smith D.F."/>
            <person name="Blackwell J.M."/>
            <person name="Stuart K.D."/>
            <person name="Barrell B."/>
            <person name="Myler P.J."/>
        </authorList>
    </citation>
    <scope>NUCLEOTIDE SEQUENCE [LARGE SCALE GENOMIC DNA]</scope>
    <source>
        <strain evidence="7">MHOM/IL/81/Friedlin</strain>
    </source>
</reference>
<dbReference type="GO" id="GO:0005737">
    <property type="term" value="C:cytoplasm"/>
    <property type="evidence" value="ECO:0007669"/>
    <property type="project" value="UniProtKB-SubCell"/>
</dbReference>
<dbReference type="EC" id="3.4.19.12" evidence="3"/>
<dbReference type="OMA" id="VDEYCAW"/>
<keyword evidence="3" id="KW-0645">Protease</keyword>
<dbReference type="InterPro" id="IPR003323">
    <property type="entry name" value="OTU_dom"/>
</dbReference>
<dbReference type="KEGG" id="lma:LMJF_36_6020"/>
<dbReference type="HOGENOM" id="CLU_720512_0_0_1"/>
<dbReference type="SUPFAM" id="SSF54001">
    <property type="entry name" value="Cysteine proteinases"/>
    <property type="match status" value="1"/>
</dbReference>
<comment type="catalytic activity">
    <reaction evidence="1 3">
        <text>Thiol-dependent hydrolysis of ester, thioester, amide, peptide and isopeptide bonds formed by the C-terminal Gly of ubiquitin (a 76-residue protein attached to proteins as an intracellular targeting signal).</text>
        <dbReference type="EC" id="3.4.19.12"/>
    </reaction>
</comment>
<dbReference type="InterPro" id="IPR038765">
    <property type="entry name" value="Papain-like_cys_pep_sf"/>
</dbReference>